<feature type="compositionally biased region" description="Polar residues" evidence="1">
    <location>
        <begin position="24"/>
        <end position="39"/>
    </location>
</feature>
<comment type="caution">
    <text evidence="2">The sequence shown here is derived from an EMBL/GenBank/DDBJ whole genome shotgun (WGS) entry which is preliminary data.</text>
</comment>
<dbReference type="AlphaFoldDB" id="A0A243QGA3"/>
<name>A0A243QGA3_9ACTN</name>
<accession>A0A243QGA3</accession>
<feature type="non-terminal residue" evidence="2">
    <location>
        <position position="1"/>
    </location>
</feature>
<evidence type="ECO:0000313" key="2">
    <source>
        <dbReference type="EMBL" id="OUC80797.1"/>
    </source>
</evidence>
<dbReference type="Proteomes" id="UP000194761">
    <property type="component" value="Unassembled WGS sequence"/>
</dbReference>
<reference evidence="2 3" key="1">
    <citation type="submission" date="2017-05" db="EMBL/GenBank/DDBJ databases">
        <title>Biotechnological potential of actinobacteria isolated from South African environments.</title>
        <authorList>
            <person name="Le Roes-Hill M."/>
            <person name="Prins A."/>
            <person name="Durrell K.A."/>
        </authorList>
    </citation>
    <scope>NUCLEOTIDE SEQUENCE [LARGE SCALE GENOMIC DNA]</scope>
    <source>
        <strain evidence="2">M26</strain>
    </source>
</reference>
<keyword evidence="3" id="KW-1185">Reference proteome</keyword>
<feature type="region of interest" description="Disordered" evidence="1">
    <location>
        <begin position="14"/>
        <end position="62"/>
    </location>
</feature>
<proteinExistence type="predicted"/>
<dbReference type="RefSeq" id="WP_133061953.1">
    <property type="nucleotide sequence ID" value="NZ_NGFP01000394.1"/>
</dbReference>
<dbReference type="EMBL" id="NGFP01000394">
    <property type="protein sequence ID" value="OUC80797.1"/>
    <property type="molecule type" value="Genomic_DNA"/>
</dbReference>
<gene>
    <name evidence="2" type="ORF">CA984_42315</name>
</gene>
<protein>
    <submittedName>
        <fullName evidence="2">Uncharacterized protein</fullName>
    </submittedName>
</protein>
<organism evidence="2 3">
    <name type="scientific">Streptosporangium minutum</name>
    <dbReference type="NCBI Taxonomy" id="569862"/>
    <lineage>
        <taxon>Bacteria</taxon>
        <taxon>Bacillati</taxon>
        <taxon>Actinomycetota</taxon>
        <taxon>Actinomycetes</taxon>
        <taxon>Streptosporangiales</taxon>
        <taxon>Streptosporangiaceae</taxon>
        <taxon>Streptosporangium</taxon>
    </lineage>
</organism>
<evidence type="ECO:0000256" key="1">
    <source>
        <dbReference type="SAM" id="MobiDB-lite"/>
    </source>
</evidence>
<sequence length="62" mass="6568">WHREIVDRWKAAGVRMEDEAPTDQLPQTLAGHSSGSTAGRTPAAGHLIGPTGRPATSPTRLP</sequence>
<evidence type="ECO:0000313" key="3">
    <source>
        <dbReference type="Proteomes" id="UP000194761"/>
    </source>
</evidence>